<name>A0A9N8DLQ3_9STRA</name>
<keyword evidence="4" id="KW-1185">Reference proteome</keyword>
<proteinExistence type="predicted"/>
<organism evidence="3 4">
    <name type="scientific">Seminavis robusta</name>
    <dbReference type="NCBI Taxonomy" id="568900"/>
    <lineage>
        <taxon>Eukaryota</taxon>
        <taxon>Sar</taxon>
        <taxon>Stramenopiles</taxon>
        <taxon>Ochrophyta</taxon>
        <taxon>Bacillariophyta</taxon>
        <taxon>Bacillariophyceae</taxon>
        <taxon>Bacillariophycidae</taxon>
        <taxon>Naviculales</taxon>
        <taxon>Naviculaceae</taxon>
        <taxon>Seminavis</taxon>
    </lineage>
</organism>
<dbReference type="AlphaFoldDB" id="A0A9N8DLQ3"/>
<dbReference type="OrthoDB" id="47030at2759"/>
<evidence type="ECO:0000313" key="3">
    <source>
        <dbReference type="EMBL" id="CAB9504375.1"/>
    </source>
</evidence>
<dbReference type="InterPro" id="IPR049227">
    <property type="entry name" value="DUF6824"/>
</dbReference>
<evidence type="ECO:0000256" key="1">
    <source>
        <dbReference type="SAM" id="MobiDB-lite"/>
    </source>
</evidence>
<protein>
    <submittedName>
        <fullName evidence="3">Nitrilase family, member 2</fullName>
    </submittedName>
</protein>
<evidence type="ECO:0000313" key="4">
    <source>
        <dbReference type="Proteomes" id="UP001153069"/>
    </source>
</evidence>
<sequence length="285" mass="31363">MLPENYQLGPNDVIIGRGKKVTQNPGNQRFRLIIQTTLESYSNAETKVKKSEIIMEVLSQVREGNGAGFVKHHAGSGCYLQVEEASCRIAIAQAFRDALSGTYKSSKKHKQIRRLERKRASETEQSMALASMQLQELFNHEPQQEPASLPTLETQAAALSLRNKPEARNAVPVFQLRGILQEASNVPPLAMNPEPLQFNLAPPTIARRPTLNLTDTEPLPLNVSFGSTMRAAPTLNFAANDLFSSLCRSLGVNQPSSFPDPFEPTPLSNQQASIPSYSHYAPRAA</sequence>
<feature type="region of interest" description="Disordered" evidence="1">
    <location>
        <begin position="257"/>
        <end position="285"/>
    </location>
</feature>
<dbReference type="Pfam" id="PF20710">
    <property type="entry name" value="DUF6824"/>
    <property type="match status" value="1"/>
</dbReference>
<dbReference type="EMBL" id="CAICTM010000194">
    <property type="protein sequence ID" value="CAB9504375.1"/>
    <property type="molecule type" value="Genomic_DNA"/>
</dbReference>
<comment type="caution">
    <text evidence="3">The sequence shown here is derived from an EMBL/GenBank/DDBJ whole genome shotgun (WGS) entry which is preliminary data.</text>
</comment>
<feature type="compositionally biased region" description="Polar residues" evidence="1">
    <location>
        <begin position="266"/>
        <end position="276"/>
    </location>
</feature>
<dbReference type="Proteomes" id="UP001153069">
    <property type="component" value="Unassembled WGS sequence"/>
</dbReference>
<evidence type="ECO:0000259" key="2">
    <source>
        <dbReference type="Pfam" id="PF20710"/>
    </source>
</evidence>
<feature type="domain" description="DUF6824" evidence="2">
    <location>
        <begin position="12"/>
        <end position="97"/>
    </location>
</feature>
<reference evidence="3" key="1">
    <citation type="submission" date="2020-06" db="EMBL/GenBank/DDBJ databases">
        <authorList>
            <consortium name="Plant Systems Biology data submission"/>
        </authorList>
    </citation>
    <scope>NUCLEOTIDE SEQUENCE</scope>
    <source>
        <strain evidence="3">D6</strain>
    </source>
</reference>
<accession>A0A9N8DLQ3</accession>
<gene>
    <name evidence="3" type="ORF">SEMRO_195_G083150.1</name>
</gene>